<evidence type="ECO:0000313" key="2">
    <source>
        <dbReference type="EMBL" id="TFD01281.1"/>
    </source>
</evidence>
<feature type="region of interest" description="Disordered" evidence="1">
    <location>
        <begin position="1"/>
        <end position="20"/>
    </location>
</feature>
<sequence length="80" mass="8566">MADHDDVSASGPAAASARVEPTIVFESSTLGKQAWPRHPRASTNLADHRSALELVGAGLLNPENRWQPVKIHNKATEVDA</sequence>
<reference evidence="2 3" key="1">
    <citation type="submission" date="2019-03" db="EMBL/GenBank/DDBJ databases">
        <title>Genomics of glacier-inhabiting Cryobacterium strains.</title>
        <authorList>
            <person name="Liu Q."/>
            <person name="Xin Y.-H."/>
        </authorList>
    </citation>
    <scope>NUCLEOTIDE SEQUENCE [LARGE SCALE GENOMIC DNA]</scope>
    <source>
        <strain evidence="2 3">TMT2-16</strain>
    </source>
</reference>
<organism evidence="2 3">
    <name type="scientific">Cryobacterium sandaracinum</name>
    <dbReference type="NCBI Taxonomy" id="1259247"/>
    <lineage>
        <taxon>Bacteria</taxon>
        <taxon>Bacillati</taxon>
        <taxon>Actinomycetota</taxon>
        <taxon>Actinomycetes</taxon>
        <taxon>Micrococcales</taxon>
        <taxon>Microbacteriaceae</taxon>
        <taxon>Cryobacterium</taxon>
    </lineage>
</organism>
<dbReference type="RefSeq" id="WP_134374466.1">
    <property type="nucleotide sequence ID" value="NZ_SOGO01000033.1"/>
</dbReference>
<name>A0ABY2JBT5_9MICO</name>
<evidence type="ECO:0000256" key="1">
    <source>
        <dbReference type="SAM" id="MobiDB-lite"/>
    </source>
</evidence>
<protein>
    <submittedName>
        <fullName evidence="2">Uncharacterized protein</fullName>
    </submittedName>
</protein>
<dbReference type="Proteomes" id="UP000297851">
    <property type="component" value="Unassembled WGS sequence"/>
</dbReference>
<dbReference type="EMBL" id="SOGO01000033">
    <property type="protein sequence ID" value="TFD01281.1"/>
    <property type="molecule type" value="Genomic_DNA"/>
</dbReference>
<gene>
    <name evidence="2" type="ORF">E3T25_12155</name>
</gene>
<keyword evidence="3" id="KW-1185">Reference proteome</keyword>
<evidence type="ECO:0000313" key="3">
    <source>
        <dbReference type="Proteomes" id="UP000297851"/>
    </source>
</evidence>
<proteinExistence type="predicted"/>
<accession>A0ABY2JBT5</accession>
<comment type="caution">
    <text evidence="2">The sequence shown here is derived from an EMBL/GenBank/DDBJ whole genome shotgun (WGS) entry which is preliminary data.</text>
</comment>